<dbReference type="EMBL" id="CP002959">
    <property type="protein sequence ID" value="AFM14213.1"/>
    <property type="molecule type" value="Genomic_DNA"/>
</dbReference>
<dbReference type="GO" id="GO:0003689">
    <property type="term" value="F:DNA clamp loader activity"/>
    <property type="evidence" value="ECO:0007669"/>
    <property type="project" value="TreeGrafter"/>
</dbReference>
<name>I4BAA6_TURPD</name>
<protein>
    <submittedName>
        <fullName evidence="5">AAA ATPase central domain protein</fullName>
    </submittedName>
</protein>
<reference evidence="5 6" key="1">
    <citation type="submission" date="2012-06" db="EMBL/GenBank/DDBJ databases">
        <title>The complete chromosome of genome of Turneriella parva DSM 21527.</title>
        <authorList>
            <consortium name="US DOE Joint Genome Institute (JGI-PGF)"/>
            <person name="Lucas S."/>
            <person name="Han J."/>
            <person name="Lapidus A."/>
            <person name="Bruce D."/>
            <person name="Goodwin L."/>
            <person name="Pitluck S."/>
            <person name="Peters L."/>
            <person name="Kyrpides N."/>
            <person name="Mavromatis K."/>
            <person name="Ivanova N."/>
            <person name="Mikhailova N."/>
            <person name="Chertkov O."/>
            <person name="Detter J.C."/>
            <person name="Tapia R."/>
            <person name="Han C."/>
            <person name="Land M."/>
            <person name="Hauser L."/>
            <person name="Markowitz V."/>
            <person name="Cheng J.-F."/>
            <person name="Hugenholtz P."/>
            <person name="Woyke T."/>
            <person name="Wu D."/>
            <person name="Gronow S."/>
            <person name="Wellnitz S."/>
            <person name="Brambilla E."/>
            <person name="Klenk H.-P."/>
            <person name="Eisen J.A."/>
        </authorList>
    </citation>
    <scope>NUCLEOTIDE SEQUENCE [LARGE SCALE GENOMIC DNA]</scope>
    <source>
        <strain evidence="6">ATCC BAA-1111 / DSM 21527 / NCTC 11395 / H</strain>
    </source>
</reference>
<dbReference type="Proteomes" id="UP000006048">
    <property type="component" value="Chromosome"/>
</dbReference>
<dbReference type="GO" id="GO:0006281">
    <property type="term" value="P:DNA repair"/>
    <property type="evidence" value="ECO:0007669"/>
    <property type="project" value="TreeGrafter"/>
</dbReference>
<dbReference type="CDD" id="cd00009">
    <property type="entry name" value="AAA"/>
    <property type="match status" value="1"/>
</dbReference>
<dbReference type="STRING" id="869212.Turpa_3579"/>
<dbReference type="InterPro" id="IPR027417">
    <property type="entry name" value="P-loop_NTPase"/>
</dbReference>
<dbReference type="HOGENOM" id="CLU_705843_0_0_12"/>
<keyword evidence="6" id="KW-1185">Reference proteome</keyword>
<feature type="domain" description="AAA+ ATPase" evidence="4">
    <location>
        <begin position="33"/>
        <end position="182"/>
    </location>
</feature>
<dbReference type="InterPro" id="IPR050238">
    <property type="entry name" value="DNA_Rep/Repair_Clamp_Loader"/>
</dbReference>
<keyword evidence="3" id="KW-0067">ATP-binding</keyword>
<evidence type="ECO:0000313" key="6">
    <source>
        <dbReference type="Proteomes" id="UP000006048"/>
    </source>
</evidence>
<evidence type="ECO:0000256" key="3">
    <source>
        <dbReference type="ARBA" id="ARBA00022840"/>
    </source>
</evidence>
<dbReference type="PANTHER" id="PTHR11669:SF20">
    <property type="entry name" value="REPLICATION FACTOR C SUBUNIT 4"/>
    <property type="match status" value="1"/>
</dbReference>
<dbReference type="Gene3D" id="1.10.8.60">
    <property type="match status" value="1"/>
</dbReference>
<dbReference type="PANTHER" id="PTHR11669">
    <property type="entry name" value="REPLICATION FACTOR C / DNA POLYMERASE III GAMMA-TAU SUBUNIT"/>
    <property type="match status" value="1"/>
</dbReference>
<evidence type="ECO:0000256" key="2">
    <source>
        <dbReference type="ARBA" id="ARBA00022741"/>
    </source>
</evidence>
<accession>I4BAA6</accession>
<dbReference type="Gene3D" id="3.40.50.300">
    <property type="entry name" value="P-loop containing nucleotide triphosphate hydrolases"/>
    <property type="match status" value="1"/>
</dbReference>
<dbReference type="RefSeq" id="WP_014804690.1">
    <property type="nucleotide sequence ID" value="NC_018020.1"/>
</dbReference>
<gene>
    <name evidence="5" type="ordered locus">Turpa_3579</name>
</gene>
<evidence type="ECO:0000259" key="4">
    <source>
        <dbReference type="SMART" id="SM00382"/>
    </source>
</evidence>
<dbReference type="SUPFAM" id="SSF52540">
    <property type="entry name" value="P-loop containing nucleoside triphosphate hydrolases"/>
    <property type="match status" value="1"/>
</dbReference>
<keyword evidence="2" id="KW-0547">Nucleotide-binding</keyword>
<dbReference type="OrthoDB" id="9810148at2"/>
<sequence length="391" mass="45171">MNLAQKYEPKFLRDLVASHWLLKSIRRFVLSRSLEILLFIGPSGVGKTTLARMTAKLCVCTSFNADSPDACGKCDACKAYDAYPDLYVVKEQCSGDDTEALQRAFETARYHCVQPVSLLFIDEVGYANKNSLAVIHEQIDGISRMQPIPGRRFVLVLATTEEFRKKLSSSLSSRITEVTFPELTQEQVANRLQYIADKEGFVYEPEAIFALAEDTELGLRHSIKLLQQIVQMAGRVTQKEVHRITGMAPEEVYISVLRLLRRNPRKMFYRTWRLLLRSGVPGFIRRLCTVFHTLNTFSQGIQPRRMLSPKLRRLYSEAQKEFHPIELAYISDVLHSRRFQQAASRKAILDQLLSLRSRLASIQLTDPTAESIEDRIWRERNRRKRPRRRHK</sequence>
<dbReference type="InterPro" id="IPR047854">
    <property type="entry name" value="RFC_lid"/>
</dbReference>
<dbReference type="InterPro" id="IPR003593">
    <property type="entry name" value="AAA+_ATPase"/>
</dbReference>
<keyword evidence="1" id="KW-0235">DNA replication</keyword>
<dbReference type="KEGG" id="tpx:Turpa_3579"/>
<dbReference type="GO" id="GO:0005524">
    <property type="term" value="F:ATP binding"/>
    <property type="evidence" value="ECO:0007669"/>
    <property type="project" value="UniProtKB-KW"/>
</dbReference>
<dbReference type="GO" id="GO:0016887">
    <property type="term" value="F:ATP hydrolysis activity"/>
    <property type="evidence" value="ECO:0007669"/>
    <property type="project" value="InterPro"/>
</dbReference>
<dbReference type="AlphaFoldDB" id="I4BAA6"/>
<dbReference type="Pfam" id="PF00004">
    <property type="entry name" value="AAA"/>
    <property type="match status" value="1"/>
</dbReference>
<dbReference type="SMART" id="SM00382">
    <property type="entry name" value="AAA"/>
    <property type="match status" value="1"/>
</dbReference>
<dbReference type="CDD" id="cd18140">
    <property type="entry name" value="HLD_clamp_RFC"/>
    <property type="match status" value="1"/>
</dbReference>
<evidence type="ECO:0000313" key="5">
    <source>
        <dbReference type="EMBL" id="AFM14213.1"/>
    </source>
</evidence>
<evidence type="ECO:0000256" key="1">
    <source>
        <dbReference type="ARBA" id="ARBA00022705"/>
    </source>
</evidence>
<dbReference type="GO" id="GO:0006261">
    <property type="term" value="P:DNA-templated DNA replication"/>
    <property type="evidence" value="ECO:0007669"/>
    <property type="project" value="TreeGrafter"/>
</dbReference>
<dbReference type="InterPro" id="IPR003959">
    <property type="entry name" value="ATPase_AAA_core"/>
</dbReference>
<proteinExistence type="predicted"/>
<organism evidence="5 6">
    <name type="scientific">Turneriella parva (strain ATCC BAA-1111 / DSM 21527 / NCTC 11395 / H)</name>
    <name type="common">Leptospira parva</name>
    <dbReference type="NCBI Taxonomy" id="869212"/>
    <lineage>
        <taxon>Bacteria</taxon>
        <taxon>Pseudomonadati</taxon>
        <taxon>Spirochaetota</taxon>
        <taxon>Spirochaetia</taxon>
        <taxon>Leptospirales</taxon>
        <taxon>Leptospiraceae</taxon>
        <taxon>Turneriella</taxon>
    </lineage>
</organism>